<dbReference type="PANTHER" id="PTHR35561:SF1">
    <property type="entry name" value="RNA 2',3'-CYCLIC PHOSPHODIESTERASE"/>
    <property type="match status" value="1"/>
</dbReference>
<dbReference type="Gene3D" id="3.90.1140.10">
    <property type="entry name" value="Cyclic phosphodiesterase"/>
    <property type="match status" value="1"/>
</dbReference>
<feature type="short sequence motif" description="HXTX 2" evidence="2">
    <location>
        <begin position="124"/>
        <end position="127"/>
    </location>
</feature>
<comment type="similarity">
    <text evidence="2">Belongs to the 2H phosphoesterase superfamily. ThpR family.</text>
</comment>
<dbReference type="InterPro" id="IPR004175">
    <property type="entry name" value="RNA_CPDase"/>
</dbReference>
<evidence type="ECO:0000256" key="1">
    <source>
        <dbReference type="ARBA" id="ARBA00022801"/>
    </source>
</evidence>
<dbReference type="EC" id="3.1.4.58" evidence="2"/>
<comment type="caution">
    <text evidence="3">The sequence shown here is derived from an EMBL/GenBank/DDBJ whole genome shotgun (WGS) entry which is preliminary data.</text>
</comment>
<accession>A0ABT4RH34</accession>
<protein>
    <recommendedName>
        <fullName evidence="2">RNA 2',3'-cyclic phosphodiesterase</fullName>
        <shortName evidence="2">RNA 2',3'-CPDase</shortName>
        <ecNumber evidence="2">3.1.4.58</ecNumber>
    </recommendedName>
</protein>
<organism evidence="3 4">
    <name type="scientific">Solirubrobacter deserti</name>
    <dbReference type="NCBI Taxonomy" id="2282478"/>
    <lineage>
        <taxon>Bacteria</taxon>
        <taxon>Bacillati</taxon>
        <taxon>Actinomycetota</taxon>
        <taxon>Thermoleophilia</taxon>
        <taxon>Solirubrobacterales</taxon>
        <taxon>Solirubrobacteraceae</taxon>
        <taxon>Solirubrobacter</taxon>
    </lineage>
</organism>
<feature type="short sequence motif" description="HXTX 1" evidence="2">
    <location>
        <begin position="40"/>
        <end position="43"/>
    </location>
</feature>
<dbReference type="SUPFAM" id="SSF55144">
    <property type="entry name" value="LigT-like"/>
    <property type="match status" value="1"/>
</dbReference>
<reference evidence="3" key="1">
    <citation type="submission" date="2022-10" db="EMBL/GenBank/DDBJ databases">
        <title>The WGS of Solirubrobacter sp. CPCC 204708.</title>
        <authorList>
            <person name="Jiang Z."/>
        </authorList>
    </citation>
    <scope>NUCLEOTIDE SEQUENCE</scope>
    <source>
        <strain evidence="3">CPCC 204708</strain>
    </source>
</reference>
<dbReference type="NCBIfam" id="TIGR02258">
    <property type="entry name" value="2_5_ligase"/>
    <property type="match status" value="1"/>
</dbReference>
<dbReference type="EMBL" id="JAPCID010000011">
    <property type="protein sequence ID" value="MDA0137831.1"/>
    <property type="molecule type" value="Genomic_DNA"/>
</dbReference>
<dbReference type="PANTHER" id="PTHR35561">
    <property type="entry name" value="RNA 2',3'-CYCLIC PHOSPHODIESTERASE"/>
    <property type="match status" value="1"/>
</dbReference>
<dbReference type="RefSeq" id="WP_202952904.1">
    <property type="nucleotide sequence ID" value="NZ_JAPCID010000011.1"/>
</dbReference>
<proteinExistence type="inferred from homology"/>
<sequence>MPAVLRLFVALDLPNELRATLAALRIDESTWRPIPEEALHITLAFLGARPPTDVDLIRPIIEAERAAPELVIGNVLLLPPRRARVLTVELEDPTNALRELQARVSHGLEQAGVHTPEKRPFRAHVTVARMRPRVTPPREVPLDLEPTRFHGRSLTLYRSQLHPSGASYHALISQPLGYIQP</sequence>
<evidence type="ECO:0000313" key="3">
    <source>
        <dbReference type="EMBL" id="MDA0137831.1"/>
    </source>
</evidence>
<evidence type="ECO:0000313" key="4">
    <source>
        <dbReference type="Proteomes" id="UP001147700"/>
    </source>
</evidence>
<feature type="active site" description="Proton donor" evidence="2">
    <location>
        <position position="40"/>
    </location>
</feature>
<dbReference type="HAMAP" id="MF_01940">
    <property type="entry name" value="RNA_CPDase"/>
    <property type="match status" value="1"/>
</dbReference>
<feature type="active site" description="Proton acceptor" evidence="2">
    <location>
        <position position="124"/>
    </location>
</feature>
<gene>
    <name evidence="3" type="primary">thpR</name>
    <name evidence="3" type="ORF">OJ962_10000</name>
</gene>
<comment type="catalytic activity">
    <reaction evidence="2">
        <text>a 3'-end 2',3'-cyclophospho-ribonucleotide-RNA + H2O = a 3'-end 2'-phospho-ribonucleotide-RNA + H(+)</text>
        <dbReference type="Rhea" id="RHEA:11828"/>
        <dbReference type="Rhea" id="RHEA-COMP:10464"/>
        <dbReference type="Rhea" id="RHEA-COMP:17353"/>
        <dbReference type="ChEBI" id="CHEBI:15377"/>
        <dbReference type="ChEBI" id="CHEBI:15378"/>
        <dbReference type="ChEBI" id="CHEBI:83064"/>
        <dbReference type="ChEBI" id="CHEBI:173113"/>
        <dbReference type="EC" id="3.1.4.58"/>
    </reaction>
</comment>
<keyword evidence="4" id="KW-1185">Reference proteome</keyword>
<keyword evidence="1 2" id="KW-0378">Hydrolase</keyword>
<evidence type="ECO:0000256" key="2">
    <source>
        <dbReference type="HAMAP-Rule" id="MF_01940"/>
    </source>
</evidence>
<comment type="function">
    <text evidence="2">Hydrolyzes RNA 2',3'-cyclic phosphodiester to an RNA 2'-phosphomonoester.</text>
</comment>
<dbReference type="InterPro" id="IPR009097">
    <property type="entry name" value="Cyclic_Pdiesterase"/>
</dbReference>
<dbReference type="Pfam" id="PF13563">
    <property type="entry name" value="2_5_RNA_ligase2"/>
    <property type="match status" value="1"/>
</dbReference>
<dbReference type="Proteomes" id="UP001147700">
    <property type="component" value="Unassembled WGS sequence"/>
</dbReference>
<name>A0ABT4RH34_9ACTN</name>